<keyword evidence="3" id="KW-0813">Transport</keyword>
<dbReference type="InterPro" id="IPR027417">
    <property type="entry name" value="P-loop_NTPase"/>
</dbReference>
<accession>A0ABW9HNR2</accession>
<dbReference type="EMBL" id="JBJVNI010000005">
    <property type="protein sequence ID" value="MFM9609316.1"/>
    <property type="molecule type" value="Genomic_DNA"/>
</dbReference>
<feature type="domain" description="ABC transporter" evidence="7">
    <location>
        <begin position="22"/>
        <end position="72"/>
    </location>
</feature>
<name>A0ABW9HNR2_9ACTN</name>
<evidence type="ECO:0000256" key="2">
    <source>
        <dbReference type="ARBA" id="ARBA00005417"/>
    </source>
</evidence>
<dbReference type="RefSeq" id="WP_409121164.1">
    <property type="nucleotide sequence ID" value="NZ_JBJVNI010000005.1"/>
</dbReference>
<gene>
    <name evidence="8" type="ORF">ACKI18_11400</name>
</gene>
<organism evidence="8 9">
    <name type="scientific">Streptomyces niveiscabiei</name>
    <dbReference type="NCBI Taxonomy" id="164115"/>
    <lineage>
        <taxon>Bacteria</taxon>
        <taxon>Bacillati</taxon>
        <taxon>Actinomycetota</taxon>
        <taxon>Actinomycetes</taxon>
        <taxon>Kitasatosporales</taxon>
        <taxon>Streptomycetaceae</taxon>
        <taxon>Streptomyces</taxon>
    </lineage>
</organism>
<evidence type="ECO:0000256" key="4">
    <source>
        <dbReference type="ARBA" id="ARBA00022741"/>
    </source>
</evidence>
<dbReference type="SUPFAM" id="SSF52540">
    <property type="entry name" value="P-loop containing nucleoside triphosphate hydrolases"/>
    <property type="match status" value="1"/>
</dbReference>
<sequence>MDVPALDCAGLVRRFGRRTAVDGVSLCVAPGETYGLLGPNGAGKTTTIRMVCCGLLRSDAGTVRVAGRPMSTDAAA</sequence>
<keyword evidence="6" id="KW-0046">Antibiotic resistance</keyword>
<dbReference type="InterPro" id="IPR050763">
    <property type="entry name" value="ABC_transporter_ATP-binding"/>
</dbReference>
<keyword evidence="5 8" id="KW-0067">ATP-binding</keyword>
<evidence type="ECO:0000313" key="9">
    <source>
        <dbReference type="Proteomes" id="UP001631957"/>
    </source>
</evidence>
<keyword evidence="4" id="KW-0547">Nucleotide-binding</keyword>
<protein>
    <submittedName>
        <fullName evidence="8">ATP-binding cassette domain-containing protein</fullName>
    </submittedName>
</protein>
<evidence type="ECO:0000313" key="8">
    <source>
        <dbReference type="EMBL" id="MFM9609316.1"/>
    </source>
</evidence>
<dbReference type="GO" id="GO:0005524">
    <property type="term" value="F:ATP binding"/>
    <property type="evidence" value="ECO:0007669"/>
    <property type="project" value="UniProtKB-KW"/>
</dbReference>
<dbReference type="Gene3D" id="3.40.50.300">
    <property type="entry name" value="P-loop containing nucleotide triphosphate hydrolases"/>
    <property type="match status" value="1"/>
</dbReference>
<evidence type="ECO:0000256" key="1">
    <source>
        <dbReference type="ARBA" id="ARBA00004202"/>
    </source>
</evidence>
<comment type="subcellular location">
    <subcellularLocation>
        <location evidence="1">Cell membrane</location>
        <topology evidence="1">Peripheral membrane protein</topology>
    </subcellularLocation>
</comment>
<dbReference type="Pfam" id="PF00005">
    <property type="entry name" value="ABC_tran"/>
    <property type="match status" value="1"/>
</dbReference>
<comment type="caution">
    <text evidence="8">The sequence shown here is derived from an EMBL/GenBank/DDBJ whole genome shotgun (WGS) entry which is preliminary data.</text>
</comment>
<dbReference type="Proteomes" id="UP001631957">
    <property type="component" value="Unassembled WGS sequence"/>
</dbReference>
<evidence type="ECO:0000259" key="7">
    <source>
        <dbReference type="Pfam" id="PF00005"/>
    </source>
</evidence>
<evidence type="ECO:0000256" key="5">
    <source>
        <dbReference type="ARBA" id="ARBA00022840"/>
    </source>
</evidence>
<keyword evidence="9" id="KW-1185">Reference proteome</keyword>
<evidence type="ECO:0000256" key="3">
    <source>
        <dbReference type="ARBA" id="ARBA00022448"/>
    </source>
</evidence>
<evidence type="ECO:0000256" key="6">
    <source>
        <dbReference type="ARBA" id="ARBA00023251"/>
    </source>
</evidence>
<reference evidence="8 9" key="1">
    <citation type="submission" date="2024-12" db="EMBL/GenBank/DDBJ databases">
        <title>Forecasting of Potato common scab and diversities of Pathogenic streptomyces spp. in china.</title>
        <authorList>
            <person name="Handique U."/>
            <person name="Wu J."/>
        </authorList>
    </citation>
    <scope>NUCLEOTIDE SEQUENCE [LARGE SCALE GENOMIC DNA]</scope>
    <source>
        <strain evidence="8 9">ZRIMU1530</strain>
    </source>
</reference>
<dbReference type="PANTHER" id="PTHR42711">
    <property type="entry name" value="ABC TRANSPORTER ATP-BINDING PROTEIN"/>
    <property type="match status" value="1"/>
</dbReference>
<proteinExistence type="inferred from homology"/>
<dbReference type="PANTHER" id="PTHR42711:SF5">
    <property type="entry name" value="ABC TRANSPORTER ATP-BINDING PROTEIN NATA"/>
    <property type="match status" value="1"/>
</dbReference>
<dbReference type="InterPro" id="IPR003439">
    <property type="entry name" value="ABC_transporter-like_ATP-bd"/>
</dbReference>
<comment type="similarity">
    <text evidence="2">Belongs to the ABC transporter superfamily.</text>
</comment>